<sequence length="86" mass="9648">LVNPLGTAIVEQIKDILLSERLSDEKVKVVIDVLKITGRYLDVDEGAKKINEVLTQLNAIARAHPAISDQVELIMWTIQSDCRYNC</sequence>
<dbReference type="WBParaSite" id="GPUH_0000605301-mRNA-1">
    <property type="protein sequence ID" value="GPUH_0000605301-mRNA-1"/>
    <property type="gene ID" value="GPUH_0000605301"/>
</dbReference>
<evidence type="ECO:0000313" key="1">
    <source>
        <dbReference type="WBParaSite" id="GPUH_0000605301-mRNA-1"/>
    </source>
</evidence>
<reference evidence="1" key="1">
    <citation type="submission" date="2016-06" db="UniProtKB">
        <authorList>
            <consortium name="WormBaseParasite"/>
        </authorList>
    </citation>
    <scope>IDENTIFICATION</scope>
</reference>
<accession>A0A183DBF4</accession>
<organism evidence="1">
    <name type="scientific">Gongylonema pulchrum</name>
    <dbReference type="NCBI Taxonomy" id="637853"/>
    <lineage>
        <taxon>Eukaryota</taxon>
        <taxon>Metazoa</taxon>
        <taxon>Ecdysozoa</taxon>
        <taxon>Nematoda</taxon>
        <taxon>Chromadorea</taxon>
        <taxon>Rhabditida</taxon>
        <taxon>Spirurina</taxon>
        <taxon>Spiruromorpha</taxon>
        <taxon>Spiruroidea</taxon>
        <taxon>Gongylonematidae</taxon>
        <taxon>Gongylonema</taxon>
    </lineage>
</organism>
<protein>
    <submittedName>
        <fullName evidence="1">Adaptin_N domain-containing protein</fullName>
    </submittedName>
</protein>
<proteinExistence type="predicted"/>
<dbReference type="AlphaFoldDB" id="A0A183DBF4"/>
<name>A0A183DBF4_9BILA</name>